<dbReference type="AlphaFoldDB" id="A0A6H9WKS7"/>
<dbReference type="Proteomes" id="UP000431744">
    <property type="component" value="Unassembled WGS sequence"/>
</dbReference>
<dbReference type="Pfam" id="PF03466">
    <property type="entry name" value="LysR_substrate"/>
    <property type="match status" value="1"/>
</dbReference>
<feature type="compositionally biased region" description="Polar residues" evidence="5">
    <location>
        <begin position="34"/>
        <end position="48"/>
    </location>
</feature>
<keyword evidence="3" id="KW-0238">DNA-binding</keyword>
<evidence type="ECO:0000313" key="7">
    <source>
        <dbReference type="EMBL" id="KAB1648369.1"/>
    </source>
</evidence>
<name>A0A6H9WKS7_9MICO</name>
<reference evidence="7 8" key="1">
    <citation type="submission" date="2019-09" db="EMBL/GenBank/DDBJ databases">
        <title>Phylogeny of genus Pseudoclavibacter and closely related genus.</title>
        <authorList>
            <person name="Li Y."/>
        </authorList>
    </citation>
    <scope>NUCLEOTIDE SEQUENCE [LARGE SCALE GENOMIC DNA]</scope>
    <source>
        <strain evidence="7 8">EGI 60007</strain>
    </source>
</reference>
<dbReference type="Gene3D" id="3.40.190.10">
    <property type="entry name" value="Periplasmic binding protein-like II"/>
    <property type="match status" value="2"/>
</dbReference>
<evidence type="ECO:0000256" key="4">
    <source>
        <dbReference type="ARBA" id="ARBA00023163"/>
    </source>
</evidence>
<comment type="similarity">
    <text evidence="1">Belongs to the LysR transcriptional regulatory family.</text>
</comment>
<proteinExistence type="inferred from homology"/>
<keyword evidence="4" id="KW-0804">Transcription</keyword>
<dbReference type="SUPFAM" id="SSF53850">
    <property type="entry name" value="Periplasmic binding protein-like II"/>
    <property type="match status" value="1"/>
</dbReference>
<dbReference type="GO" id="GO:0003700">
    <property type="term" value="F:DNA-binding transcription factor activity"/>
    <property type="evidence" value="ECO:0007669"/>
    <property type="project" value="InterPro"/>
</dbReference>
<evidence type="ECO:0000313" key="8">
    <source>
        <dbReference type="Proteomes" id="UP000431744"/>
    </source>
</evidence>
<keyword evidence="2" id="KW-0805">Transcription regulation</keyword>
<organism evidence="7 8">
    <name type="scientific">Pseudoclavibacter endophyticus</name>
    <dbReference type="NCBI Taxonomy" id="1778590"/>
    <lineage>
        <taxon>Bacteria</taxon>
        <taxon>Bacillati</taxon>
        <taxon>Actinomycetota</taxon>
        <taxon>Actinomycetes</taxon>
        <taxon>Micrococcales</taxon>
        <taxon>Microbacteriaceae</taxon>
        <taxon>Pseudoclavibacter</taxon>
    </lineage>
</organism>
<dbReference type="OrthoDB" id="3461141at2"/>
<dbReference type="GO" id="GO:0003677">
    <property type="term" value="F:DNA binding"/>
    <property type="evidence" value="ECO:0007669"/>
    <property type="project" value="UniProtKB-KW"/>
</dbReference>
<evidence type="ECO:0000256" key="5">
    <source>
        <dbReference type="SAM" id="MobiDB-lite"/>
    </source>
</evidence>
<dbReference type="SUPFAM" id="SSF46785">
    <property type="entry name" value="Winged helix' DNA-binding domain"/>
    <property type="match status" value="1"/>
</dbReference>
<dbReference type="InterPro" id="IPR000847">
    <property type="entry name" value="LysR_HTH_N"/>
</dbReference>
<dbReference type="PANTHER" id="PTHR30346:SF0">
    <property type="entry name" value="HCA OPERON TRANSCRIPTIONAL ACTIVATOR HCAR"/>
    <property type="match status" value="1"/>
</dbReference>
<evidence type="ECO:0000256" key="1">
    <source>
        <dbReference type="ARBA" id="ARBA00009437"/>
    </source>
</evidence>
<comment type="caution">
    <text evidence="7">The sequence shown here is derived from an EMBL/GenBank/DDBJ whole genome shotgun (WGS) entry which is preliminary data.</text>
</comment>
<evidence type="ECO:0000256" key="3">
    <source>
        <dbReference type="ARBA" id="ARBA00023125"/>
    </source>
</evidence>
<dbReference type="Pfam" id="PF00126">
    <property type="entry name" value="HTH_1"/>
    <property type="match status" value="1"/>
</dbReference>
<feature type="region of interest" description="Disordered" evidence="5">
    <location>
        <begin position="1"/>
        <end position="48"/>
    </location>
</feature>
<evidence type="ECO:0000259" key="6">
    <source>
        <dbReference type="PROSITE" id="PS50931"/>
    </source>
</evidence>
<gene>
    <name evidence="7" type="ORF">F8O04_11800</name>
</gene>
<dbReference type="InterPro" id="IPR036388">
    <property type="entry name" value="WH-like_DNA-bd_sf"/>
</dbReference>
<dbReference type="GO" id="GO:0032993">
    <property type="term" value="C:protein-DNA complex"/>
    <property type="evidence" value="ECO:0007669"/>
    <property type="project" value="TreeGrafter"/>
</dbReference>
<dbReference type="Gene3D" id="1.10.10.10">
    <property type="entry name" value="Winged helix-like DNA-binding domain superfamily/Winged helix DNA-binding domain"/>
    <property type="match status" value="1"/>
</dbReference>
<accession>A0A6H9WKS7</accession>
<dbReference type="PANTHER" id="PTHR30346">
    <property type="entry name" value="TRANSCRIPTIONAL DUAL REGULATOR HCAR-RELATED"/>
    <property type="match status" value="1"/>
</dbReference>
<keyword evidence="8" id="KW-1185">Reference proteome</keyword>
<dbReference type="EMBL" id="WBJY01000002">
    <property type="protein sequence ID" value="KAB1648369.1"/>
    <property type="molecule type" value="Genomic_DNA"/>
</dbReference>
<dbReference type="InterPro" id="IPR036390">
    <property type="entry name" value="WH_DNA-bd_sf"/>
</dbReference>
<evidence type="ECO:0000256" key="2">
    <source>
        <dbReference type="ARBA" id="ARBA00023015"/>
    </source>
</evidence>
<protein>
    <submittedName>
        <fullName evidence="7">LysR family transcriptional regulator</fullName>
    </submittedName>
</protein>
<dbReference type="PROSITE" id="PS50931">
    <property type="entry name" value="HTH_LYSR"/>
    <property type="match status" value="1"/>
</dbReference>
<feature type="compositionally biased region" description="Low complexity" evidence="5">
    <location>
        <begin position="9"/>
        <end position="24"/>
    </location>
</feature>
<feature type="domain" description="HTH lysR-type" evidence="6">
    <location>
        <begin position="114"/>
        <end position="172"/>
    </location>
</feature>
<dbReference type="InterPro" id="IPR005119">
    <property type="entry name" value="LysR_subst-bd"/>
</dbReference>
<sequence length="415" mass="45125">MPRRSCSVPATTFRSTTRSRPTATGRDSWPTRAPSASPTWPESGSSCTALGAARIPRPHRRRPANAGRWRCGRRLRGCDGAPVHRVGARGRETPSHAPYACPVTELHLPPRGDFTFRQLECFAAVAEAGSIAGAAAGLHASESAVADAVTALERSVGAQLLLRRRSRGVTLTSAGQAALPLAKELLGRASELSLTVTGGHDASLRGPVRVGALSTLAPSVLPLLIREFTDLHPDVEIRFSLADQDELAERLNDGDLDLAFAYDIDFSPEFSRVVLHRTRADLIVSADHRLADRDVVDLAEVADEPMVLLDIAPSRQHTLELMSALGVTPRIKYRTANYDLCRGLVGRGLGYSLLMARRFTPVTWDGSNVVNLRIREMPRTIGILVAWRPGPQPERVKALIDFSRDVVAPLIRFDD</sequence>